<dbReference type="InterPro" id="IPR058792">
    <property type="entry name" value="Beta-barrel_RND_2"/>
</dbReference>
<name>A0A7X0D165_9HYPH</name>
<gene>
    <name evidence="6" type="ORF">HNQ72_003533</name>
</gene>
<feature type="region of interest" description="Disordered" evidence="2">
    <location>
        <begin position="355"/>
        <end position="375"/>
    </location>
</feature>
<feature type="domain" description="CusB-like beta-barrel" evidence="5">
    <location>
        <begin position="276"/>
        <end position="318"/>
    </location>
</feature>
<evidence type="ECO:0000259" key="5">
    <source>
        <dbReference type="Pfam" id="PF25954"/>
    </source>
</evidence>
<evidence type="ECO:0000313" key="7">
    <source>
        <dbReference type="Proteomes" id="UP000547879"/>
    </source>
</evidence>
<sequence>MNAVSPIPSVATSRAADETPPQQQLWQPKISSLLTRVFAVALVGVGMAAILAAWQLPPFSTRVVKTDNAYVRGRTTVISPQVTGYIREISVKDYAAIKQGDVLLHIDDRVYRAQVAAAQADLDIASSNLANNKQTIAQRKLDIATAEAKIASANAQFIKAEADFKRASQLAGQGSGSVSAEDAARASRGVAVAAVQEAAASRGSAEQALRAASVNEKALEADVESTRAKLQLAEIDLGYTVVSAPEDGKLSDVSARQGQYVTNGSQLMFVVPKARWVIANFKEAQSAAIRPGQRAWFFVDALAGVRFDGTVEDISPAAGSEFSVLRTDNAIGNFTKIPQRIAVRIQIDENQPDIERLGPGMSVEAHVDTSSNNTP</sequence>
<keyword evidence="3" id="KW-1133">Transmembrane helix</keyword>
<dbReference type="Gene3D" id="2.40.50.100">
    <property type="match status" value="1"/>
</dbReference>
<evidence type="ECO:0000256" key="1">
    <source>
        <dbReference type="SAM" id="Coils"/>
    </source>
</evidence>
<dbReference type="PRINTS" id="PR01490">
    <property type="entry name" value="RTXTOXIND"/>
</dbReference>
<evidence type="ECO:0000256" key="3">
    <source>
        <dbReference type="SAM" id="Phobius"/>
    </source>
</evidence>
<organism evidence="6 7">
    <name type="scientific">Rhizobium wenxiniae</name>
    <dbReference type="NCBI Taxonomy" id="1737357"/>
    <lineage>
        <taxon>Bacteria</taxon>
        <taxon>Pseudomonadati</taxon>
        <taxon>Pseudomonadota</taxon>
        <taxon>Alphaproteobacteria</taxon>
        <taxon>Hyphomicrobiales</taxon>
        <taxon>Rhizobiaceae</taxon>
        <taxon>Rhizobium/Agrobacterium group</taxon>
        <taxon>Rhizobium</taxon>
    </lineage>
</organism>
<dbReference type="Pfam" id="PF25954">
    <property type="entry name" value="Beta-barrel_RND_2"/>
    <property type="match status" value="1"/>
</dbReference>
<dbReference type="Proteomes" id="UP000547879">
    <property type="component" value="Unassembled WGS sequence"/>
</dbReference>
<comment type="caution">
    <text evidence="6">The sequence shown here is derived from an EMBL/GenBank/DDBJ whole genome shotgun (WGS) entry which is preliminary data.</text>
</comment>
<dbReference type="PANTHER" id="PTHR30386">
    <property type="entry name" value="MEMBRANE FUSION SUBUNIT OF EMRAB-TOLC MULTIDRUG EFFLUX PUMP"/>
    <property type="match status" value="1"/>
</dbReference>
<accession>A0A7X0D165</accession>
<dbReference type="InterPro" id="IPR058625">
    <property type="entry name" value="MdtA-like_BSH"/>
</dbReference>
<dbReference type="PANTHER" id="PTHR30386:SF24">
    <property type="entry name" value="MULTIDRUG RESISTANCE EFFLUX PUMP"/>
    <property type="match status" value="1"/>
</dbReference>
<dbReference type="SUPFAM" id="SSF111369">
    <property type="entry name" value="HlyD-like secretion proteins"/>
    <property type="match status" value="2"/>
</dbReference>
<feature type="region of interest" description="Disordered" evidence="2">
    <location>
        <begin position="1"/>
        <end position="22"/>
    </location>
</feature>
<reference evidence="6 7" key="1">
    <citation type="submission" date="2020-08" db="EMBL/GenBank/DDBJ databases">
        <title>Genomic Encyclopedia of Type Strains, Phase IV (KMG-IV): sequencing the most valuable type-strain genomes for metagenomic binning, comparative biology and taxonomic classification.</title>
        <authorList>
            <person name="Goeker M."/>
        </authorList>
    </citation>
    <scope>NUCLEOTIDE SEQUENCE [LARGE SCALE GENOMIC DNA]</scope>
    <source>
        <strain evidence="6 7">DSM 100734</strain>
    </source>
</reference>
<dbReference type="AlphaFoldDB" id="A0A7X0D165"/>
<dbReference type="EMBL" id="JACHEG010000003">
    <property type="protein sequence ID" value="MBB6163693.1"/>
    <property type="molecule type" value="Genomic_DNA"/>
</dbReference>
<feature type="transmembrane region" description="Helical" evidence="3">
    <location>
        <begin position="33"/>
        <end position="54"/>
    </location>
</feature>
<evidence type="ECO:0000256" key="2">
    <source>
        <dbReference type="SAM" id="MobiDB-lite"/>
    </source>
</evidence>
<keyword evidence="7" id="KW-1185">Reference proteome</keyword>
<evidence type="ECO:0000259" key="4">
    <source>
        <dbReference type="Pfam" id="PF25917"/>
    </source>
</evidence>
<keyword evidence="3" id="KW-0472">Membrane</keyword>
<dbReference type="RefSeq" id="WP_183993596.1">
    <property type="nucleotide sequence ID" value="NZ_BMHW01000008.1"/>
</dbReference>
<evidence type="ECO:0000313" key="6">
    <source>
        <dbReference type="EMBL" id="MBB6163693.1"/>
    </source>
</evidence>
<keyword evidence="3" id="KW-0812">Transmembrane</keyword>
<dbReference type="Gene3D" id="1.10.287.470">
    <property type="entry name" value="Helix hairpin bin"/>
    <property type="match status" value="1"/>
</dbReference>
<keyword evidence="1" id="KW-0175">Coiled coil</keyword>
<proteinExistence type="predicted"/>
<feature type="domain" description="Multidrug resistance protein MdtA-like barrel-sandwich hybrid" evidence="4">
    <location>
        <begin position="75"/>
        <end position="271"/>
    </location>
</feature>
<protein>
    <submittedName>
        <fullName evidence="6">Multidrug resistance efflux pump</fullName>
    </submittedName>
</protein>
<feature type="coiled-coil region" evidence="1">
    <location>
        <begin position="136"/>
        <end position="163"/>
    </location>
</feature>
<dbReference type="Gene3D" id="2.40.30.170">
    <property type="match status" value="1"/>
</dbReference>
<dbReference type="InterPro" id="IPR050739">
    <property type="entry name" value="MFP"/>
</dbReference>
<dbReference type="Pfam" id="PF25917">
    <property type="entry name" value="BSH_RND"/>
    <property type="match status" value="1"/>
</dbReference>